<reference evidence="1 2" key="1">
    <citation type="journal article" date="2019" name="Sci. Rep.">
        <title>Orb-weaving spider Araneus ventricosus genome elucidates the spidroin gene catalogue.</title>
        <authorList>
            <person name="Kono N."/>
            <person name="Nakamura H."/>
            <person name="Ohtoshi R."/>
            <person name="Moran D.A.P."/>
            <person name="Shinohara A."/>
            <person name="Yoshida Y."/>
            <person name="Fujiwara M."/>
            <person name="Mori M."/>
            <person name="Tomita M."/>
            <person name="Arakawa K."/>
        </authorList>
    </citation>
    <scope>NUCLEOTIDE SEQUENCE [LARGE SCALE GENOMIC DNA]</scope>
</reference>
<dbReference type="EMBL" id="BGPR01040630">
    <property type="protein sequence ID" value="GBO16796.1"/>
    <property type="molecule type" value="Genomic_DNA"/>
</dbReference>
<dbReference type="AlphaFoldDB" id="A0A4Y2UYD7"/>
<keyword evidence="2" id="KW-1185">Reference proteome</keyword>
<protein>
    <submittedName>
        <fullName evidence="1">Uncharacterized protein</fullName>
    </submittedName>
</protein>
<gene>
    <name evidence="1" type="ORF">AVEN_172119_1</name>
</gene>
<organism evidence="1 2">
    <name type="scientific">Araneus ventricosus</name>
    <name type="common">Orbweaver spider</name>
    <name type="synonym">Epeira ventricosa</name>
    <dbReference type="NCBI Taxonomy" id="182803"/>
    <lineage>
        <taxon>Eukaryota</taxon>
        <taxon>Metazoa</taxon>
        <taxon>Ecdysozoa</taxon>
        <taxon>Arthropoda</taxon>
        <taxon>Chelicerata</taxon>
        <taxon>Arachnida</taxon>
        <taxon>Araneae</taxon>
        <taxon>Araneomorphae</taxon>
        <taxon>Entelegynae</taxon>
        <taxon>Araneoidea</taxon>
        <taxon>Araneidae</taxon>
        <taxon>Araneus</taxon>
    </lineage>
</organism>
<sequence>MVSFRQQYIWTRKSHFLLHIVTRQVTVIPLSNTVLEVPAMLVEGLHTSRRFDVSPQKSPMVHVEATIPDDSVAGMCPECTVGHLTGALSYCNHARQHCATPVVGCSGV</sequence>
<evidence type="ECO:0000313" key="2">
    <source>
        <dbReference type="Proteomes" id="UP000499080"/>
    </source>
</evidence>
<accession>A0A4Y2UYD7</accession>
<dbReference type="Proteomes" id="UP000499080">
    <property type="component" value="Unassembled WGS sequence"/>
</dbReference>
<name>A0A4Y2UYD7_ARAVE</name>
<proteinExistence type="predicted"/>
<comment type="caution">
    <text evidence="1">The sequence shown here is derived from an EMBL/GenBank/DDBJ whole genome shotgun (WGS) entry which is preliminary data.</text>
</comment>
<evidence type="ECO:0000313" key="1">
    <source>
        <dbReference type="EMBL" id="GBO16796.1"/>
    </source>
</evidence>